<protein>
    <submittedName>
        <fullName evidence="1">Uncharacterized protein</fullName>
    </submittedName>
</protein>
<dbReference type="Proteomes" id="UP001529380">
    <property type="component" value="Unassembled WGS sequence"/>
</dbReference>
<evidence type="ECO:0000313" key="2">
    <source>
        <dbReference type="Proteomes" id="UP001529380"/>
    </source>
</evidence>
<organism evidence="1 2">
    <name type="scientific">Allofournierella massiliensis</name>
    <dbReference type="NCBI Taxonomy" id="1650663"/>
    <lineage>
        <taxon>Bacteria</taxon>
        <taxon>Bacillati</taxon>
        <taxon>Bacillota</taxon>
        <taxon>Clostridia</taxon>
        <taxon>Eubacteriales</taxon>
        <taxon>Oscillospiraceae</taxon>
        <taxon>Allofournierella</taxon>
    </lineage>
</organism>
<accession>A0ABT7US43</accession>
<dbReference type="RefSeq" id="WP_289600198.1">
    <property type="nucleotide sequence ID" value="NZ_JAUDCL010000018.1"/>
</dbReference>
<evidence type="ECO:0000313" key="1">
    <source>
        <dbReference type="EMBL" id="MDM8201709.1"/>
    </source>
</evidence>
<comment type="caution">
    <text evidence="1">The sequence shown here is derived from an EMBL/GenBank/DDBJ whole genome shotgun (WGS) entry which is preliminary data.</text>
</comment>
<gene>
    <name evidence="1" type="ORF">QUW08_10480</name>
</gene>
<sequence length="61" mass="6581">MVMTPFVQIFPNPPQKASSEMLQIVETIPSIAQCFTVVTGERVAKAAAVQVAVFAEKTKNS</sequence>
<name>A0ABT7US43_9FIRM</name>
<reference evidence="1 2" key="3">
    <citation type="submission" date="2023-06" db="EMBL/GenBank/DDBJ databases">
        <authorList>
            <person name="Zeman M."/>
            <person name="Kubasova T."/>
            <person name="Jahodarova E."/>
            <person name="Nykrynova M."/>
            <person name="Rychlik I."/>
        </authorList>
    </citation>
    <scope>NUCLEOTIDE SEQUENCE [LARGE SCALE GENOMIC DNA]</scope>
    <source>
        <strain evidence="1 2">ET340</strain>
    </source>
</reference>
<proteinExistence type="predicted"/>
<reference evidence="2" key="1">
    <citation type="submission" date="2023-06" db="EMBL/GenBank/DDBJ databases">
        <title>Identification and characterization of horizontal gene transfer across gut microbiota members of farm animals based on homology search.</title>
        <authorList>
            <person name="Zeman M."/>
            <person name="Kubasova T."/>
            <person name="Jahodarova E."/>
            <person name="Nykrynova M."/>
            <person name="Rychlik I."/>
        </authorList>
    </citation>
    <scope>NUCLEOTIDE SEQUENCE [LARGE SCALE GENOMIC DNA]</scope>
    <source>
        <strain evidence="2">ET340</strain>
    </source>
</reference>
<dbReference type="EMBL" id="JAUDCL010000018">
    <property type="protein sequence ID" value="MDM8201709.1"/>
    <property type="molecule type" value="Genomic_DNA"/>
</dbReference>
<keyword evidence="2" id="KW-1185">Reference proteome</keyword>
<reference evidence="1 2" key="2">
    <citation type="submission" date="2023-06" db="EMBL/GenBank/DDBJ databases">
        <title>Identification and characterization of horizontal gene transfer across gut microbiota members of farm animals based on homology search.</title>
        <authorList>
            <person name="Schwarzerova J."/>
            <person name="Nykrynova M."/>
            <person name="Jureckova K."/>
            <person name="Cejkova D."/>
            <person name="Rychlik I."/>
        </authorList>
    </citation>
    <scope>NUCLEOTIDE SEQUENCE [LARGE SCALE GENOMIC DNA]</scope>
    <source>
        <strain evidence="1 2">ET340</strain>
    </source>
</reference>